<dbReference type="InterPro" id="IPR044730">
    <property type="entry name" value="RNase_H-like_dom_plant"/>
</dbReference>
<keyword evidence="3" id="KW-1185">Reference proteome</keyword>
<dbReference type="AlphaFoldDB" id="A0AAE0AS59"/>
<dbReference type="Pfam" id="PF13456">
    <property type="entry name" value="RVT_3"/>
    <property type="match status" value="1"/>
</dbReference>
<name>A0AAE0AS59_9ROSI</name>
<gene>
    <name evidence="2" type="ORF">Dsin_009607</name>
</gene>
<dbReference type="InterPro" id="IPR002156">
    <property type="entry name" value="RNaseH_domain"/>
</dbReference>
<proteinExistence type="predicted"/>
<sequence length="127" mass="13794">MLNMKEHWVDFPRIKKPSPNAWIPSYLDDLKFNVDGSTRGKPGPTGISGVLKNSKGKIMCLFSLFIGIQDSNTAEIMAIHKACMLFASNPSIAGHNIIIVNDSSTAVSWANNTEGSRSWALLVSGTD</sequence>
<dbReference type="GO" id="GO:0003676">
    <property type="term" value="F:nucleic acid binding"/>
    <property type="evidence" value="ECO:0007669"/>
    <property type="project" value="InterPro"/>
</dbReference>
<evidence type="ECO:0000313" key="2">
    <source>
        <dbReference type="EMBL" id="KAK3222582.1"/>
    </source>
</evidence>
<dbReference type="InterPro" id="IPR036397">
    <property type="entry name" value="RNaseH_sf"/>
</dbReference>
<dbReference type="InterPro" id="IPR012337">
    <property type="entry name" value="RNaseH-like_sf"/>
</dbReference>
<organism evidence="2 3">
    <name type="scientific">Dipteronia sinensis</name>
    <dbReference type="NCBI Taxonomy" id="43782"/>
    <lineage>
        <taxon>Eukaryota</taxon>
        <taxon>Viridiplantae</taxon>
        <taxon>Streptophyta</taxon>
        <taxon>Embryophyta</taxon>
        <taxon>Tracheophyta</taxon>
        <taxon>Spermatophyta</taxon>
        <taxon>Magnoliopsida</taxon>
        <taxon>eudicotyledons</taxon>
        <taxon>Gunneridae</taxon>
        <taxon>Pentapetalae</taxon>
        <taxon>rosids</taxon>
        <taxon>malvids</taxon>
        <taxon>Sapindales</taxon>
        <taxon>Sapindaceae</taxon>
        <taxon>Hippocastanoideae</taxon>
        <taxon>Acereae</taxon>
        <taxon>Dipteronia</taxon>
    </lineage>
</organism>
<dbReference type="Gene3D" id="3.30.420.10">
    <property type="entry name" value="Ribonuclease H-like superfamily/Ribonuclease H"/>
    <property type="match status" value="1"/>
</dbReference>
<evidence type="ECO:0000313" key="3">
    <source>
        <dbReference type="Proteomes" id="UP001281410"/>
    </source>
</evidence>
<dbReference type="PANTHER" id="PTHR33033">
    <property type="entry name" value="POLYNUCLEOTIDYL TRANSFERASE, RIBONUCLEASE H-LIKE SUPERFAMILY PROTEIN-RELATED"/>
    <property type="match status" value="1"/>
</dbReference>
<comment type="caution">
    <text evidence="2">The sequence shown here is derived from an EMBL/GenBank/DDBJ whole genome shotgun (WGS) entry which is preliminary data.</text>
</comment>
<dbReference type="CDD" id="cd06222">
    <property type="entry name" value="RNase_H_like"/>
    <property type="match status" value="1"/>
</dbReference>
<dbReference type="EMBL" id="JANJYJ010000003">
    <property type="protein sequence ID" value="KAK3222582.1"/>
    <property type="molecule type" value="Genomic_DNA"/>
</dbReference>
<dbReference type="SUPFAM" id="SSF53098">
    <property type="entry name" value="Ribonuclease H-like"/>
    <property type="match status" value="1"/>
</dbReference>
<dbReference type="Proteomes" id="UP001281410">
    <property type="component" value="Unassembled WGS sequence"/>
</dbReference>
<reference evidence="2" key="1">
    <citation type="journal article" date="2023" name="Plant J.">
        <title>Genome sequences and population genomics provide insights into the demographic history, inbreeding, and mutation load of two 'living fossil' tree species of Dipteronia.</title>
        <authorList>
            <person name="Feng Y."/>
            <person name="Comes H.P."/>
            <person name="Chen J."/>
            <person name="Zhu S."/>
            <person name="Lu R."/>
            <person name="Zhang X."/>
            <person name="Li P."/>
            <person name="Qiu J."/>
            <person name="Olsen K.M."/>
            <person name="Qiu Y."/>
        </authorList>
    </citation>
    <scope>NUCLEOTIDE SEQUENCE</scope>
    <source>
        <strain evidence="2">NBL</strain>
    </source>
</reference>
<evidence type="ECO:0000259" key="1">
    <source>
        <dbReference type="Pfam" id="PF13456"/>
    </source>
</evidence>
<dbReference type="PANTHER" id="PTHR33033:SF118">
    <property type="entry name" value="OS02G0175302 PROTEIN"/>
    <property type="match status" value="1"/>
</dbReference>
<feature type="domain" description="RNase H type-1" evidence="1">
    <location>
        <begin position="33"/>
        <end position="123"/>
    </location>
</feature>
<accession>A0AAE0AS59</accession>
<dbReference type="GO" id="GO:0004523">
    <property type="term" value="F:RNA-DNA hybrid ribonuclease activity"/>
    <property type="evidence" value="ECO:0007669"/>
    <property type="project" value="InterPro"/>
</dbReference>
<protein>
    <recommendedName>
        <fullName evidence="1">RNase H type-1 domain-containing protein</fullName>
    </recommendedName>
</protein>